<organism evidence="9 10">
    <name type="scientific">Ktedonosporobacter rubrisoli</name>
    <dbReference type="NCBI Taxonomy" id="2509675"/>
    <lineage>
        <taxon>Bacteria</taxon>
        <taxon>Bacillati</taxon>
        <taxon>Chloroflexota</taxon>
        <taxon>Ktedonobacteria</taxon>
        <taxon>Ktedonobacterales</taxon>
        <taxon>Ktedonosporobacteraceae</taxon>
        <taxon>Ktedonosporobacter</taxon>
    </lineage>
</organism>
<feature type="transmembrane region" description="Helical" evidence="7">
    <location>
        <begin position="110"/>
        <end position="134"/>
    </location>
</feature>
<evidence type="ECO:0000313" key="9">
    <source>
        <dbReference type="EMBL" id="QBD82998.1"/>
    </source>
</evidence>
<protein>
    <submittedName>
        <fullName evidence="9">Sugar ABC transporter permease</fullName>
    </submittedName>
</protein>
<dbReference type="KEGG" id="kbs:EPA93_46370"/>
<evidence type="ECO:0000259" key="8">
    <source>
        <dbReference type="PROSITE" id="PS50928"/>
    </source>
</evidence>
<evidence type="ECO:0000256" key="2">
    <source>
        <dbReference type="ARBA" id="ARBA00022448"/>
    </source>
</evidence>
<keyword evidence="10" id="KW-1185">Reference proteome</keyword>
<dbReference type="PANTHER" id="PTHR43005">
    <property type="entry name" value="BLR7065 PROTEIN"/>
    <property type="match status" value="1"/>
</dbReference>
<dbReference type="Proteomes" id="UP000290365">
    <property type="component" value="Chromosome"/>
</dbReference>
<feature type="transmembrane region" description="Helical" evidence="7">
    <location>
        <begin position="154"/>
        <end position="180"/>
    </location>
</feature>
<dbReference type="GO" id="GO:0005886">
    <property type="term" value="C:plasma membrane"/>
    <property type="evidence" value="ECO:0007669"/>
    <property type="project" value="UniProtKB-SubCell"/>
</dbReference>
<dbReference type="InterPro" id="IPR000515">
    <property type="entry name" value="MetI-like"/>
</dbReference>
<dbReference type="PANTHER" id="PTHR43005:SF1">
    <property type="entry name" value="SPERMIDINE_PUTRESCINE TRANSPORT SYSTEM PERMEASE PROTEIN"/>
    <property type="match status" value="1"/>
</dbReference>
<feature type="transmembrane region" description="Helical" evidence="7">
    <location>
        <begin position="268"/>
        <end position="285"/>
    </location>
</feature>
<dbReference type="EMBL" id="CP035758">
    <property type="protein sequence ID" value="QBD82998.1"/>
    <property type="molecule type" value="Genomic_DNA"/>
</dbReference>
<comment type="similarity">
    <text evidence="7">Belongs to the binding-protein-dependent transport system permease family.</text>
</comment>
<dbReference type="RefSeq" id="WP_129894066.1">
    <property type="nucleotide sequence ID" value="NZ_CP035758.1"/>
</dbReference>
<evidence type="ECO:0000256" key="5">
    <source>
        <dbReference type="ARBA" id="ARBA00022989"/>
    </source>
</evidence>
<name>A0A4P6K3Z3_KTERU</name>
<dbReference type="Pfam" id="PF00528">
    <property type="entry name" value="BPD_transp_1"/>
    <property type="match status" value="1"/>
</dbReference>
<comment type="subcellular location">
    <subcellularLocation>
        <location evidence="1 7">Cell membrane</location>
        <topology evidence="1 7">Multi-pass membrane protein</topology>
    </subcellularLocation>
</comment>
<evidence type="ECO:0000256" key="4">
    <source>
        <dbReference type="ARBA" id="ARBA00022692"/>
    </source>
</evidence>
<reference evidence="9 10" key="1">
    <citation type="submission" date="2019-01" db="EMBL/GenBank/DDBJ databases">
        <title>Ktedonosporobacter rubrisoli SCAWS-G2.</title>
        <authorList>
            <person name="Huang Y."/>
            <person name="Yan B."/>
        </authorList>
    </citation>
    <scope>NUCLEOTIDE SEQUENCE [LARGE SCALE GENOMIC DNA]</scope>
    <source>
        <strain evidence="9 10">SCAWS-G2</strain>
    </source>
</reference>
<feature type="domain" description="ABC transmembrane type-1" evidence="8">
    <location>
        <begin position="65"/>
        <end position="280"/>
    </location>
</feature>
<dbReference type="GO" id="GO:0055085">
    <property type="term" value="P:transmembrane transport"/>
    <property type="evidence" value="ECO:0007669"/>
    <property type="project" value="InterPro"/>
</dbReference>
<keyword evidence="2 7" id="KW-0813">Transport</keyword>
<accession>A0A4P6K3Z3</accession>
<evidence type="ECO:0000313" key="10">
    <source>
        <dbReference type="Proteomes" id="UP000290365"/>
    </source>
</evidence>
<proteinExistence type="inferred from homology"/>
<feature type="transmembrane region" description="Helical" evidence="7">
    <location>
        <begin position="12"/>
        <end position="31"/>
    </location>
</feature>
<evidence type="ECO:0000256" key="7">
    <source>
        <dbReference type="RuleBase" id="RU363032"/>
    </source>
</evidence>
<keyword evidence="4 7" id="KW-0812">Transmembrane</keyword>
<dbReference type="SUPFAM" id="SSF161098">
    <property type="entry name" value="MetI-like"/>
    <property type="match status" value="1"/>
</dbReference>
<evidence type="ECO:0000256" key="3">
    <source>
        <dbReference type="ARBA" id="ARBA00022475"/>
    </source>
</evidence>
<dbReference type="InterPro" id="IPR035906">
    <property type="entry name" value="MetI-like_sf"/>
</dbReference>
<feature type="transmembrane region" description="Helical" evidence="7">
    <location>
        <begin position="69"/>
        <end position="90"/>
    </location>
</feature>
<evidence type="ECO:0000256" key="6">
    <source>
        <dbReference type="ARBA" id="ARBA00023136"/>
    </source>
</evidence>
<dbReference type="AlphaFoldDB" id="A0A4P6K3Z3"/>
<dbReference type="Gene3D" id="1.10.3720.10">
    <property type="entry name" value="MetI-like"/>
    <property type="match status" value="1"/>
</dbReference>
<dbReference type="PROSITE" id="PS50928">
    <property type="entry name" value="ABC_TM1"/>
    <property type="match status" value="1"/>
</dbReference>
<dbReference type="CDD" id="cd06261">
    <property type="entry name" value="TM_PBP2"/>
    <property type="match status" value="1"/>
</dbReference>
<feature type="transmembrane region" description="Helical" evidence="7">
    <location>
        <begin position="201"/>
        <end position="220"/>
    </location>
</feature>
<gene>
    <name evidence="9" type="ORF">EPA93_46370</name>
</gene>
<keyword evidence="6 7" id="KW-0472">Membrane</keyword>
<keyword evidence="5 7" id="KW-1133">Transmembrane helix</keyword>
<evidence type="ECO:0000256" key="1">
    <source>
        <dbReference type="ARBA" id="ARBA00004651"/>
    </source>
</evidence>
<dbReference type="OrthoDB" id="9807129at2"/>
<keyword evidence="3" id="KW-1003">Cell membrane</keyword>
<sequence>MYSARLTKYGFLFPALLLLLILMIYPLGYAINASLHSYFLGQQTGFTGLTNWADAFHDTLFWNSIGLTLLYSVIAIPIEMVLGIALALLITSLGKKMPRRISEIVRSILIIPFIIMPVVSGIVWKLLFLPQYGFLDYLFRLLHLPPIDWLGNPLWAVVAIIFMDFWIWIPFIFLIVTAGLQALPDEPFEAAQIDGASFWQTLFQVTLPLLSSVILVALSLRTIDAIRIFDQVYSMTGGGPGAATTFVSLQLSKTAFSELNFGLADAELFLVLALMLIIVGGYYVFMGRKYLHG</sequence>